<dbReference type="RefSeq" id="WP_136954020.1">
    <property type="nucleotide sequence ID" value="NZ_VCAP01000004.1"/>
</dbReference>
<organism evidence="1 2">
    <name type="scientific">Vagococcus zengguangii</name>
    <dbReference type="NCBI Taxonomy" id="2571750"/>
    <lineage>
        <taxon>Bacteria</taxon>
        <taxon>Bacillati</taxon>
        <taxon>Bacillota</taxon>
        <taxon>Bacilli</taxon>
        <taxon>Lactobacillales</taxon>
        <taxon>Enterococcaceae</taxon>
        <taxon>Vagococcus</taxon>
    </lineage>
</organism>
<proteinExistence type="predicted"/>
<keyword evidence="2" id="KW-1185">Reference proteome</keyword>
<dbReference type="KEGG" id="vao:FA707_09775"/>
<name>A0A4D7CT65_9ENTE</name>
<dbReference type="Pfam" id="PF14317">
    <property type="entry name" value="YcxB"/>
    <property type="match status" value="1"/>
</dbReference>
<evidence type="ECO:0000313" key="1">
    <source>
        <dbReference type="EMBL" id="QCI87198.1"/>
    </source>
</evidence>
<protein>
    <submittedName>
        <fullName evidence="1">YcxB family protein</fullName>
    </submittedName>
</protein>
<dbReference type="OrthoDB" id="9989097at2"/>
<dbReference type="InterPro" id="IPR025588">
    <property type="entry name" value="YcxB-like_C"/>
</dbReference>
<dbReference type="AlphaFoldDB" id="A0A4D7CT65"/>
<dbReference type="Proteomes" id="UP000298615">
    <property type="component" value="Chromosome"/>
</dbReference>
<sequence length="124" mass="14444">MFCIVCFFVGEILIGVLIMLAGYYSGVLTAKRWVKKPNNQVAFEKVTVTIDDQGFIVNNARHEFSRISWQSVGNVYETKKFFLFEFTEHQISTLPKRVLTQAEQEELLDIIKRNFSKNVKKFDI</sequence>
<evidence type="ECO:0000313" key="2">
    <source>
        <dbReference type="Proteomes" id="UP000298615"/>
    </source>
</evidence>
<dbReference type="EMBL" id="CP039712">
    <property type="protein sequence ID" value="QCI87198.1"/>
    <property type="molecule type" value="Genomic_DNA"/>
</dbReference>
<reference evidence="1 2" key="1">
    <citation type="submission" date="2019-04" db="EMBL/GenBank/DDBJ databases">
        <title>Vagococcus sp. nov., isolated from faeces of yaks (Bos grunniens).</title>
        <authorList>
            <person name="Ge Y."/>
        </authorList>
    </citation>
    <scope>NUCLEOTIDE SEQUENCE [LARGE SCALE GENOMIC DNA]</scope>
    <source>
        <strain evidence="1 2">MN-17</strain>
    </source>
</reference>
<accession>A0A4D7CT65</accession>
<gene>
    <name evidence="1" type="ORF">FA707_09775</name>
</gene>